<dbReference type="GO" id="GO:0060170">
    <property type="term" value="C:ciliary membrane"/>
    <property type="evidence" value="ECO:0007669"/>
    <property type="project" value="TreeGrafter"/>
</dbReference>
<evidence type="ECO:0000313" key="9">
    <source>
        <dbReference type="Proteomes" id="UP001201812"/>
    </source>
</evidence>
<evidence type="ECO:0000256" key="4">
    <source>
        <dbReference type="ARBA" id="ARBA00022837"/>
    </source>
</evidence>
<feature type="compositionally biased region" description="Polar residues" evidence="6">
    <location>
        <begin position="1"/>
        <end position="10"/>
    </location>
</feature>
<name>A0AAD4MSS3_9BILA</name>
<accession>A0AAD4MSS3</accession>
<evidence type="ECO:0000256" key="2">
    <source>
        <dbReference type="ARBA" id="ARBA00022723"/>
    </source>
</evidence>
<dbReference type="InterPro" id="IPR018247">
    <property type="entry name" value="EF_Hand_1_Ca_BS"/>
</dbReference>
<gene>
    <name evidence="8" type="ORF">DdX_13929</name>
</gene>
<evidence type="ECO:0000256" key="1">
    <source>
        <dbReference type="ARBA" id="ARBA00004370"/>
    </source>
</evidence>
<keyword evidence="2" id="KW-0479">Metal-binding</keyword>
<feature type="region of interest" description="Disordered" evidence="6">
    <location>
        <begin position="1"/>
        <end position="36"/>
    </location>
</feature>
<evidence type="ECO:0000256" key="5">
    <source>
        <dbReference type="ARBA" id="ARBA00023136"/>
    </source>
</evidence>
<sequence>MPGAANNFSKVQHFDASSSESDEDDVDDGPLGPESEISVRLAEEDDRKAFQDAFITEIGERDFSRKITFRELLDVIVCAGKDVRSDDLKGLWTYGTEKEEISFEEAFHIFQQAPSTDFDSLYSAWNAFSDDVGLIDYDRIIYYIREQATDQDRNEVKAVLKWLKEQKRYHIDLDTMIYDMHNAQRFKRKNRRGPNPRRKTSSIESQQSLSSMFSNRNHNPLNNLDQNQGTASIVSSFREPLGDKGVTVKSMVIQKSSTQSTCISYSFTLDKPQRMRINIHINEQIDSSLNRFQNLVLGILQGQDKVYAVTKRKDNGAVCTEWVKLPAGLYKLRVKFCRPLKMVEPEKSDEILDAKRRLTKSFKVMLMNLFDMFDLDNDGQLSRDEFEAYSILSGSGPVKDEKWELIRQNFKLQKPDYLSMKTFIEMHQIEAESYGPKGLLRDMWAAVRELGHNTKFFMSTACPILAELLFSEHQCPLAHFEIDQSKTNFEDFLVEYLWENGTPLPYLKEIFSLRQFKTDYYAILIAGRTDKEMQYKLDLSMSNNVNIEGHDLLIDQTVPPNTAKVLTVAMAQADSWYLSVKKHSNDGSSQHLPASAK</sequence>
<keyword evidence="4" id="KW-0106">Calcium</keyword>
<feature type="region of interest" description="Disordered" evidence="6">
    <location>
        <begin position="184"/>
        <end position="227"/>
    </location>
</feature>
<dbReference type="AlphaFoldDB" id="A0AAD4MSS3"/>
<dbReference type="PANTHER" id="PTHR46819">
    <property type="entry name" value="EF-HAND CALCIUM-BINDING DOMAIN-CONTAINING PROTEIN 7"/>
    <property type="match status" value="1"/>
</dbReference>
<protein>
    <submittedName>
        <fullName evidence="8">EF-hand calcium-binding domain-containing protein 7</fullName>
    </submittedName>
</protein>
<organism evidence="8 9">
    <name type="scientific">Ditylenchus destructor</name>
    <dbReference type="NCBI Taxonomy" id="166010"/>
    <lineage>
        <taxon>Eukaryota</taxon>
        <taxon>Metazoa</taxon>
        <taxon>Ecdysozoa</taxon>
        <taxon>Nematoda</taxon>
        <taxon>Chromadorea</taxon>
        <taxon>Rhabditida</taxon>
        <taxon>Tylenchina</taxon>
        <taxon>Tylenchomorpha</taxon>
        <taxon>Sphaerularioidea</taxon>
        <taxon>Anguinidae</taxon>
        <taxon>Anguininae</taxon>
        <taxon>Ditylenchus</taxon>
    </lineage>
</organism>
<comment type="caution">
    <text evidence="8">The sequence shown here is derived from an EMBL/GenBank/DDBJ whole genome shotgun (WGS) entry which is preliminary data.</text>
</comment>
<feature type="domain" description="EF-hand" evidence="7">
    <location>
        <begin position="361"/>
        <end position="396"/>
    </location>
</feature>
<feature type="compositionally biased region" description="Basic residues" evidence="6">
    <location>
        <begin position="184"/>
        <end position="200"/>
    </location>
</feature>
<dbReference type="GO" id="GO:0005509">
    <property type="term" value="F:calcium ion binding"/>
    <property type="evidence" value="ECO:0007669"/>
    <property type="project" value="InterPro"/>
</dbReference>
<comment type="subcellular location">
    <subcellularLocation>
        <location evidence="1">Membrane</location>
    </subcellularLocation>
</comment>
<keyword evidence="9" id="KW-1185">Reference proteome</keyword>
<reference evidence="8" key="1">
    <citation type="submission" date="2022-01" db="EMBL/GenBank/DDBJ databases">
        <title>Genome Sequence Resource for Two Populations of Ditylenchus destructor, the Migratory Endoparasitic Phytonematode.</title>
        <authorList>
            <person name="Zhang H."/>
            <person name="Lin R."/>
            <person name="Xie B."/>
        </authorList>
    </citation>
    <scope>NUCLEOTIDE SEQUENCE</scope>
    <source>
        <strain evidence="8">BazhouSP</strain>
    </source>
</reference>
<dbReference type="EMBL" id="JAKKPZ010000061">
    <property type="protein sequence ID" value="KAI1704998.1"/>
    <property type="molecule type" value="Genomic_DNA"/>
</dbReference>
<keyword evidence="3" id="KW-0677">Repeat</keyword>
<dbReference type="Proteomes" id="UP001201812">
    <property type="component" value="Unassembled WGS sequence"/>
</dbReference>
<dbReference type="PROSITE" id="PS50222">
    <property type="entry name" value="EF_HAND_2"/>
    <property type="match status" value="1"/>
</dbReference>
<dbReference type="InterPro" id="IPR002048">
    <property type="entry name" value="EF_hand_dom"/>
</dbReference>
<evidence type="ECO:0000256" key="3">
    <source>
        <dbReference type="ARBA" id="ARBA00022737"/>
    </source>
</evidence>
<dbReference type="SUPFAM" id="SSF47473">
    <property type="entry name" value="EF-hand"/>
    <property type="match status" value="1"/>
</dbReference>
<dbReference type="InterPro" id="IPR052266">
    <property type="entry name" value="Miro-EF-hand_domain"/>
</dbReference>
<dbReference type="GO" id="GO:1903569">
    <property type="term" value="P:positive regulation of protein localization to ciliary membrane"/>
    <property type="evidence" value="ECO:0007669"/>
    <property type="project" value="TreeGrafter"/>
</dbReference>
<dbReference type="GO" id="GO:0098797">
    <property type="term" value="C:plasma membrane protein complex"/>
    <property type="evidence" value="ECO:0007669"/>
    <property type="project" value="TreeGrafter"/>
</dbReference>
<dbReference type="InterPro" id="IPR011992">
    <property type="entry name" value="EF-hand-dom_pair"/>
</dbReference>
<feature type="compositionally biased region" description="Low complexity" evidence="6">
    <location>
        <begin position="202"/>
        <end position="214"/>
    </location>
</feature>
<feature type="compositionally biased region" description="Polar residues" evidence="6">
    <location>
        <begin position="215"/>
        <end position="227"/>
    </location>
</feature>
<evidence type="ECO:0000256" key="6">
    <source>
        <dbReference type="SAM" id="MobiDB-lite"/>
    </source>
</evidence>
<dbReference type="Gene3D" id="1.10.238.10">
    <property type="entry name" value="EF-hand"/>
    <property type="match status" value="1"/>
</dbReference>
<dbReference type="PANTHER" id="PTHR46819:SF1">
    <property type="entry name" value="EF-HAND CALCIUM-BINDING DOMAIN-CONTAINING PROTEIN 7"/>
    <property type="match status" value="1"/>
</dbReference>
<evidence type="ECO:0000259" key="7">
    <source>
        <dbReference type="PROSITE" id="PS50222"/>
    </source>
</evidence>
<dbReference type="PROSITE" id="PS00018">
    <property type="entry name" value="EF_HAND_1"/>
    <property type="match status" value="1"/>
</dbReference>
<evidence type="ECO:0000313" key="8">
    <source>
        <dbReference type="EMBL" id="KAI1704998.1"/>
    </source>
</evidence>
<keyword evidence="5" id="KW-0472">Membrane</keyword>
<proteinExistence type="predicted"/>